<dbReference type="EMBL" id="FUEG01000013">
    <property type="protein sequence ID" value="SJL10981.1"/>
    <property type="molecule type" value="Genomic_DNA"/>
</dbReference>
<reference evidence="2" key="1">
    <citation type="journal article" date="2017" name="Nat. Ecol. Evol.">
        <title>Genome expansion and lineage-specific genetic innovations in the forest pathogenic fungi Armillaria.</title>
        <authorList>
            <person name="Sipos G."/>
            <person name="Prasanna A.N."/>
            <person name="Walter M.C."/>
            <person name="O'Connor E."/>
            <person name="Balint B."/>
            <person name="Krizsan K."/>
            <person name="Kiss B."/>
            <person name="Hess J."/>
            <person name="Varga T."/>
            <person name="Slot J."/>
            <person name="Riley R."/>
            <person name="Boka B."/>
            <person name="Rigling D."/>
            <person name="Barry K."/>
            <person name="Lee J."/>
            <person name="Mihaltcheva S."/>
            <person name="LaButti K."/>
            <person name="Lipzen A."/>
            <person name="Waldron R."/>
            <person name="Moloney N.M."/>
            <person name="Sperisen C."/>
            <person name="Kredics L."/>
            <person name="Vagvoelgyi C."/>
            <person name="Patrignani A."/>
            <person name="Fitzpatrick D."/>
            <person name="Nagy I."/>
            <person name="Doyle S."/>
            <person name="Anderson J.B."/>
            <person name="Grigoriev I.V."/>
            <person name="Gueldener U."/>
            <person name="Muensterkoetter M."/>
            <person name="Nagy L.G."/>
        </authorList>
    </citation>
    <scope>NUCLEOTIDE SEQUENCE [LARGE SCALE GENOMIC DNA]</scope>
    <source>
        <strain evidence="2">C18/9</strain>
    </source>
</reference>
<sequence>MWYVNEKTMNCFHSRNVKAFCQFQSRVVTTISAGSLGLMSVVRKAGMYYVLVFSSGRVRSSIVFWASVATWSRIP</sequence>
<protein>
    <submittedName>
        <fullName evidence="1">Uncharacterized protein</fullName>
    </submittedName>
</protein>
<evidence type="ECO:0000313" key="1">
    <source>
        <dbReference type="EMBL" id="SJL10981.1"/>
    </source>
</evidence>
<name>A0A284RQG0_ARMOS</name>
<evidence type="ECO:0000313" key="2">
    <source>
        <dbReference type="Proteomes" id="UP000219338"/>
    </source>
</evidence>
<dbReference type="Proteomes" id="UP000219338">
    <property type="component" value="Unassembled WGS sequence"/>
</dbReference>
<organism evidence="1 2">
    <name type="scientific">Armillaria ostoyae</name>
    <name type="common">Armillaria root rot fungus</name>
    <dbReference type="NCBI Taxonomy" id="47428"/>
    <lineage>
        <taxon>Eukaryota</taxon>
        <taxon>Fungi</taxon>
        <taxon>Dikarya</taxon>
        <taxon>Basidiomycota</taxon>
        <taxon>Agaricomycotina</taxon>
        <taxon>Agaricomycetes</taxon>
        <taxon>Agaricomycetidae</taxon>
        <taxon>Agaricales</taxon>
        <taxon>Marasmiineae</taxon>
        <taxon>Physalacriaceae</taxon>
        <taxon>Armillaria</taxon>
    </lineage>
</organism>
<gene>
    <name evidence="1" type="ORF">ARMOST_14377</name>
</gene>
<accession>A0A284RQG0</accession>
<keyword evidence="2" id="KW-1185">Reference proteome</keyword>
<dbReference type="AlphaFoldDB" id="A0A284RQG0"/>
<proteinExistence type="predicted"/>